<accession>A0A6I3SQM0</accession>
<sequence>MDKENRCEYGKIEFEQKDKLVFNEARICFLNIFGIPNYSKTEPLVRLDFLPLDQKEYLSKEQIINALNKSQIKFNEYHRNENNQNRYDFFIEDKQLEKWVKSIPSISNNNVPISVKAIEFTLSILKDLRIVLFYVNILLQDTTPDDLILIQQYYSTHKKEVVEKIYTSLSGYKYREEKIYFTILSEVLNVNLKNQTPLELIEHYPKEFYGMLTNDEGWRQVPQKWAMERIKSYWGTRTYLLFLALGRRTIILKFGHTEEYKRSVEYETRFKNLVYRTDSIPMVDISPSNLAGTPFEYSSINNFILREMNNQVDLYFIKDVKVNFALLYKFWRNRDIINSKLEKLLDVNEGIELECLKNYIKEAMNIPYEYNKLKEKLPLIESTFITRTKLYTDRFLYGFSIFNLVLALYNVYRSVFFN</sequence>
<evidence type="ECO:0000256" key="1">
    <source>
        <dbReference type="SAM" id="Phobius"/>
    </source>
</evidence>
<evidence type="ECO:0000313" key="2">
    <source>
        <dbReference type="EMBL" id="MTV51006.1"/>
    </source>
</evidence>
<organism evidence="2 3">
    <name type="scientific">Heliobacterium mobile</name>
    <name type="common">Heliobacillus mobilis</name>
    <dbReference type="NCBI Taxonomy" id="28064"/>
    <lineage>
        <taxon>Bacteria</taxon>
        <taxon>Bacillati</taxon>
        <taxon>Bacillota</taxon>
        <taxon>Clostridia</taxon>
        <taxon>Eubacteriales</taxon>
        <taxon>Heliobacteriaceae</taxon>
        <taxon>Heliobacterium</taxon>
    </lineage>
</organism>
<gene>
    <name evidence="2" type="ORF">GJ688_19000</name>
</gene>
<evidence type="ECO:0000313" key="3">
    <source>
        <dbReference type="Proteomes" id="UP000430670"/>
    </source>
</evidence>
<dbReference type="RefSeq" id="WP_155478088.1">
    <property type="nucleotide sequence ID" value="NZ_WNKU01000056.1"/>
</dbReference>
<keyword evidence="1" id="KW-0472">Membrane</keyword>
<comment type="caution">
    <text evidence="2">The sequence shown here is derived from an EMBL/GenBank/DDBJ whole genome shotgun (WGS) entry which is preliminary data.</text>
</comment>
<keyword evidence="3" id="KW-1185">Reference proteome</keyword>
<keyword evidence="1" id="KW-0812">Transmembrane</keyword>
<dbReference type="EMBL" id="WNKU01000056">
    <property type="protein sequence ID" value="MTV51006.1"/>
    <property type="molecule type" value="Genomic_DNA"/>
</dbReference>
<reference evidence="2 3" key="1">
    <citation type="submission" date="2019-11" db="EMBL/GenBank/DDBJ databases">
        <title>Whole-genome sequence of a the green, strictly anaerobic photosynthetic bacterium Heliobacillus mobilis DSM 6151.</title>
        <authorList>
            <person name="Kyndt J.A."/>
            <person name="Meyer T.E."/>
        </authorList>
    </citation>
    <scope>NUCLEOTIDE SEQUENCE [LARGE SCALE GENOMIC DNA]</scope>
    <source>
        <strain evidence="2 3">DSM 6151</strain>
    </source>
</reference>
<proteinExistence type="predicted"/>
<name>A0A6I3SQM0_HELMO</name>
<dbReference type="OrthoDB" id="2087159at2"/>
<feature type="transmembrane region" description="Helical" evidence="1">
    <location>
        <begin position="395"/>
        <end position="412"/>
    </location>
</feature>
<dbReference type="AlphaFoldDB" id="A0A6I3SQM0"/>
<protein>
    <submittedName>
        <fullName evidence="2">Uncharacterized protein</fullName>
    </submittedName>
</protein>
<dbReference type="Proteomes" id="UP000430670">
    <property type="component" value="Unassembled WGS sequence"/>
</dbReference>
<keyword evidence="1" id="KW-1133">Transmembrane helix</keyword>